<gene>
    <name evidence="2" type="ORF">HNQ25_08950</name>
</gene>
<dbReference type="EMBL" id="CP060009">
    <property type="protein sequence ID" value="QNH02829.1"/>
    <property type="molecule type" value="Genomic_DNA"/>
</dbReference>
<accession>A0ABX6SM15</accession>
<dbReference type="InterPro" id="IPR009003">
    <property type="entry name" value="Peptidase_S1_PA"/>
</dbReference>
<evidence type="ECO:0000256" key="1">
    <source>
        <dbReference type="SAM" id="MobiDB-lite"/>
    </source>
</evidence>
<sequence>MNSTPSQEELKRALSNAPSSNTAKSCRRIFFNHLIESIKDRGHFHSDYFFGSGTATLIKIQDKLFMLTPKHVIENNHIDIENPQNESPFWITTKHNGTWKSLHDFLMPKKLWKIDLEIKEKAEYKHINLTDLYLIELFTPGQYHHPDHFIEINSDSDFLSEQEFYEGQFLYASGYPEHLNSYDHENAPEGFSHSTNVIRHSMIGIFKRDNDNFGHISYELTEGTQNHKTTNGMSGSIVYNVQPDIDQIKPAGILVSCDNNIGRFIPFFEVADAMIGFSTANSIEIDPAAEKFIQGPEALEYFLQYEATHAPDSEYSEQLKSCLEILKGMIHT</sequence>
<name>A0ABX6SM15_9PSED</name>
<evidence type="ECO:0000313" key="2">
    <source>
        <dbReference type="EMBL" id="QNH02829.1"/>
    </source>
</evidence>
<protein>
    <recommendedName>
        <fullName evidence="4">Trypsin-like peptidase domain-containing protein</fullName>
    </recommendedName>
</protein>
<dbReference type="RefSeq" id="WP_179544383.1">
    <property type="nucleotide sequence ID" value="NZ_CP060009.1"/>
</dbReference>
<feature type="region of interest" description="Disordered" evidence="1">
    <location>
        <begin position="1"/>
        <end position="20"/>
    </location>
</feature>
<dbReference type="SUPFAM" id="SSF50494">
    <property type="entry name" value="Trypsin-like serine proteases"/>
    <property type="match status" value="1"/>
</dbReference>
<evidence type="ECO:0000313" key="3">
    <source>
        <dbReference type="Proteomes" id="UP000515254"/>
    </source>
</evidence>
<organism evidence="2 3">
    <name type="scientific">Pseudomonas sediminis</name>
    <dbReference type="NCBI Taxonomy" id="1691904"/>
    <lineage>
        <taxon>Bacteria</taxon>
        <taxon>Pseudomonadati</taxon>
        <taxon>Pseudomonadota</taxon>
        <taxon>Gammaproteobacteria</taxon>
        <taxon>Pseudomonadales</taxon>
        <taxon>Pseudomonadaceae</taxon>
        <taxon>Pseudomonas</taxon>
    </lineage>
</organism>
<evidence type="ECO:0008006" key="4">
    <source>
        <dbReference type="Google" id="ProtNLM"/>
    </source>
</evidence>
<proteinExistence type="predicted"/>
<dbReference type="Proteomes" id="UP000515254">
    <property type="component" value="Chromosome"/>
</dbReference>
<keyword evidence="3" id="KW-1185">Reference proteome</keyword>
<reference evidence="2 3" key="1">
    <citation type="journal article" date="2020" name="Microbiol. Resour. Announc.">
        <title>Complete genome sequences of four natural Pseudomonas isolates that catabolize a wide range of aromatic compounds relevant to lignin valorization.</title>
        <authorList>
            <person name="Hatmaker E.A."/>
            <person name="Presley G."/>
            <person name="Cannon O."/>
            <person name="Guss A.M."/>
            <person name="Elkins J.G."/>
        </authorList>
    </citation>
    <scope>NUCLEOTIDE SEQUENCE [LARGE SCALE GENOMIC DNA]</scope>
    <source>
        <strain evidence="2 3">B10D7D</strain>
    </source>
</reference>